<comment type="subcellular location">
    <subcellularLocation>
        <location evidence="2">Cell membrane</location>
        <topology evidence="2">Multi-pass membrane protein</topology>
    </subcellularLocation>
</comment>
<dbReference type="Pfam" id="PF00512">
    <property type="entry name" value="HisKA"/>
    <property type="match status" value="1"/>
</dbReference>
<accession>A0A285CUV2</accession>
<dbReference type="EC" id="2.7.13.3" evidence="3"/>
<dbReference type="Proteomes" id="UP000219546">
    <property type="component" value="Unassembled WGS sequence"/>
</dbReference>
<dbReference type="GO" id="GO:0000155">
    <property type="term" value="F:phosphorelay sensor kinase activity"/>
    <property type="evidence" value="ECO:0007669"/>
    <property type="project" value="InterPro"/>
</dbReference>
<dbReference type="SMART" id="SM00387">
    <property type="entry name" value="HATPase_c"/>
    <property type="match status" value="1"/>
</dbReference>
<keyword evidence="7 14" id="KW-0812">Transmembrane</keyword>
<evidence type="ECO:0000313" key="17">
    <source>
        <dbReference type="Proteomes" id="UP000219546"/>
    </source>
</evidence>
<dbReference type="PRINTS" id="PR00344">
    <property type="entry name" value="BCTRLSENSOR"/>
</dbReference>
<feature type="domain" description="Histidine kinase" evidence="15">
    <location>
        <begin position="223"/>
        <end position="430"/>
    </location>
</feature>
<dbReference type="InterPro" id="IPR003594">
    <property type="entry name" value="HATPase_dom"/>
</dbReference>
<keyword evidence="8" id="KW-0547">Nucleotide-binding</keyword>
<keyword evidence="13 14" id="KW-0472">Membrane</keyword>
<proteinExistence type="predicted"/>
<dbReference type="Pfam" id="PF07694">
    <property type="entry name" value="5TM-5TMR_LYT"/>
    <property type="match status" value="1"/>
</dbReference>
<dbReference type="Gene3D" id="3.30.565.10">
    <property type="entry name" value="Histidine kinase-like ATPase, C-terminal domain"/>
    <property type="match status" value="1"/>
</dbReference>
<feature type="transmembrane region" description="Helical" evidence="14">
    <location>
        <begin position="81"/>
        <end position="106"/>
    </location>
</feature>
<evidence type="ECO:0000256" key="1">
    <source>
        <dbReference type="ARBA" id="ARBA00000085"/>
    </source>
</evidence>
<feature type="transmembrane region" description="Helical" evidence="14">
    <location>
        <begin position="112"/>
        <end position="130"/>
    </location>
</feature>
<dbReference type="GO" id="GO:0005524">
    <property type="term" value="F:ATP binding"/>
    <property type="evidence" value="ECO:0007669"/>
    <property type="project" value="UniProtKB-KW"/>
</dbReference>
<evidence type="ECO:0000256" key="9">
    <source>
        <dbReference type="ARBA" id="ARBA00022777"/>
    </source>
</evidence>
<dbReference type="PROSITE" id="PS50109">
    <property type="entry name" value="HIS_KIN"/>
    <property type="match status" value="1"/>
</dbReference>
<dbReference type="PANTHER" id="PTHR43065">
    <property type="entry name" value="SENSOR HISTIDINE KINASE"/>
    <property type="match status" value="1"/>
</dbReference>
<evidence type="ECO:0000256" key="5">
    <source>
        <dbReference type="ARBA" id="ARBA00022553"/>
    </source>
</evidence>
<dbReference type="SMART" id="SM00388">
    <property type="entry name" value="HisKA"/>
    <property type="match status" value="1"/>
</dbReference>
<dbReference type="Gene3D" id="1.10.287.130">
    <property type="match status" value="1"/>
</dbReference>
<feature type="transmembrane region" description="Helical" evidence="14">
    <location>
        <begin position="142"/>
        <end position="163"/>
    </location>
</feature>
<keyword evidence="10" id="KW-0067">ATP-binding</keyword>
<evidence type="ECO:0000259" key="15">
    <source>
        <dbReference type="PROSITE" id="PS50109"/>
    </source>
</evidence>
<dbReference type="InterPro" id="IPR003661">
    <property type="entry name" value="HisK_dim/P_dom"/>
</dbReference>
<sequence length="430" mass="48961">MVQKDYSWGHIFMVTYLKDILLIVFFIFSPLVFYPYIYKCKNNIIVYRSLLAILFSVILIMVMSVPINIQGVIYDFRSVPVILGSLYGGPIVSAILFGFLVIYRWILGNPNMAVYIVSLMPALIIVLCTLKKYNPLKIRHKILMAVILCSVMKLLTINIYLLILGNVNAVLNNVIETLQTYVVQALIIGVVVYLIEVLIQYYYMQDEIYKSEKIKMVSEMAASVAHEIRNPLTAVKGFIQLLGLDHIEKEKKEYYMDICLEELNRADLIISDYLSLAKTEEGITKKINVNEEVKHLMNVLVTYANYNNINVETDFCKDHETYIIGDRNKFRQALINVGKNAIEAMDEGGTLSLEVHKLSKTVALRIRDTGVGMTQEQINKLGTPYYSTKEKGTGLGTMVTFAIIKKMNGKIEIKSELNKGTEYTFTFPLV</sequence>
<dbReference type="Pfam" id="PF02518">
    <property type="entry name" value="HATPase_c"/>
    <property type="match status" value="1"/>
</dbReference>
<dbReference type="InterPro" id="IPR011620">
    <property type="entry name" value="Sig_transdc_His_kinase_LytS_TM"/>
</dbReference>
<dbReference type="CDD" id="cd00082">
    <property type="entry name" value="HisKA"/>
    <property type="match status" value="1"/>
</dbReference>
<dbReference type="OrthoDB" id="9815750at2"/>
<evidence type="ECO:0000256" key="2">
    <source>
        <dbReference type="ARBA" id="ARBA00004651"/>
    </source>
</evidence>
<dbReference type="GO" id="GO:0071555">
    <property type="term" value="P:cell wall organization"/>
    <property type="evidence" value="ECO:0007669"/>
    <property type="project" value="InterPro"/>
</dbReference>
<dbReference type="InterPro" id="IPR036097">
    <property type="entry name" value="HisK_dim/P_sf"/>
</dbReference>
<evidence type="ECO:0000256" key="6">
    <source>
        <dbReference type="ARBA" id="ARBA00022679"/>
    </source>
</evidence>
<evidence type="ECO:0000256" key="3">
    <source>
        <dbReference type="ARBA" id="ARBA00012438"/>
    </source>
</evidence>
<organism evidence="16 17">
    <name type="scientific">Bacillus oleivorans</name>
    <dbReference type="NCBI Taxonomy" id="1448271"/>
    <lineage>
        <taxon>Bacteria</taxon>
        <taxon>Bacillati</taxon>
        <taxon>Bacillota</taxon>
        <taxon>Bacilli</taxon>
        <taxon>Bacillales</taxon>
        <taxon>Bacillaceae</taxon>
        <taxon>Bacillus</taxon>
    </lineage>
</organism>
<dbReference type="AlphaFoldDB" id="A0A285CUV2"/>
<feature type="transmembrane region" description="Helical" evidence="14">
    <location>
        <begin position="183"/>
        <end position="203"/>
    </location>
</feature>
<dbReference type="InterPro" id="IPR004358">
    <property type="entry name" value="Sig_transdc_His_kin-like_C"/>
</dbReference>
<name>A0A285CUV2_9BACI</name>
<feature type="transmembrane region" description="Helical" evidence="14">
    <location>
        <begin position="20"/>
        <end position="38"/>
    </location>
</feature>
<feature type="transmembrane region" description="Helical" evidence="14">
    <location>
        <begin position="44"/>
        <end position="69"/>
    </location>
</feature>
<keyword evidence="12" id="KW-0902">Two-component regulatory system</keyword>
<evidence type="ECO:0000256" key="13">
    <source>
        <dbReference type="ARBA" id="ARBA00023136"/>
    </source>
</evidence>
<dbReference type="PANTHER" id="PTHR43065:SF46">
    <property type="entry name" value="C4-DICARBOXYLATE TRANSPORT SENSOR PROTEIN DCTB"/>
    <property type="match status" value="1"/>
</dbReference>
<keyword evidence="11 14" id="KW-1133">Transmembrane helix</keyword>
<dbReference type="InterPro" id="IPR005467">
    <property type="entry name" value="His_kinase_dom"/>
</dbReference>
<dbReference type="GO" id="GO:0005886">
    <property type="term" value="C:plasma membrane"/>
    <property type="evidence" value="ECO:0007669"/>
    <property type="project" value="UniProtKB-SubCell"/>
</dbReference>
<evidence type="ECO:0000256" key="14">
    <source>
        <dbReference type="SAM" id="Phobius"/>
    </source>
</evidence>
<keyword evidence="5" id="KW-0597">Phosphoprotein</keyword>
<evidence type="ECO:0000256" key="12">
    <source>
        <dbReference type="ARBA" id="ARBA00023012"/>
    </source>
</evidence>
<evidence type="ECO:0000256" key="10">
    <source>
        <dbReference type="ARBA" id="ARBA00022840"/>
    </source>
</evidence>
<evidence type="ECO:0000256" key="7">
    <source>
        <dbReference type="ARBA" id="ARBA00022692"/>
    </source>
</evidence>
<dbReference type="SUPFAM" id="SSF47384">
    <property type="entry name" value="Homodimeric domain of signal transducing histidine kinase"/>
    <property type="match status" value="1"/>
</dbReference>
<keyword evidence="17" id="KW-1185">Reference proteome</keyword>
<gene>
    <name evidence="16" type="ORF">SAMN05877753_104281</name>
</gene>
<evidence type="ECO:0000256" key="11">
    <source>
        <dbReference type="ARBA" id="ARBA00022989"/>
    </source>
</evidence>
<keyword evidence="9 16" id="KW-0418">Kinase</keyword>
<comment type="catalytic activity">
    <reaction evidence="1">
        <text>ATP + protein L-histidine = ADP + protein N-phospho-L-histidine.</text>
        <dbReference type="EC" id="2.7.13.3"/>
    </reaction>
</comment>
<dbReference type="SUPFAM" id="SSF55874">
    <property type="entry name" value="ATPase domain of HSP90 chaperone/DNA topoisomerase II/histidine kinase"/>
    <property type="match status" value="1"/>
</dbReference>
<dbReference type="InterPro" id="IPR036890">
    <property type="entry name" value="HATPase_C_sf"/>
</dbReference>
<keyword evidence="6" id="KW-0808">Transferase</keyword>
<reference evidence="16 17" key="1">
    <citation type="submission" date="2017-08" db="EMBL/GenBank/DDBJ databases">
        <authorList>
            <person name="de Groot N.N."/>
        </authorList>
    </citation>
    <scope>NUCLEOTIDE SEQUENCE [LARGE SCALE GENOMIC DNA]</scope>
    <source>
        <strain evidence="16 17">JC228</strain>
    </source>
</reference>
<evidence type="ECO:0000313" key="16">
    <source>
        <dbReference type="EMBL" id="SNX70713.1"/>
    </source>
</evidence>
<protein>
    <recommendedName>
        <fullName evidence="3">histidine kinase</fullName>
        <ecNumber evidence="3">2.7.13.3</ecNumber>
    </recommendedName>
</protein>
<dbReference type="EMBL" id="OAOP01000004">
    <property type="protein sequence ID" value="SNX70713.1"/>
    <property type="molecule type" value="Genomic_DNA"/>
</dbReference>
<evidence type="ECO:0000256" key="4">
    <source>
        <dbReference type="ARBA" id="ARBA00022475"/>
    </source>
</evidence>
<keyword evidence="4" id="KW-1003">Cell membrane</keyword>
<evidence type="ECO:0000256" key="8">
    <source>
        <dbReference type="ARBA" id="ARBA00022741"/>
    </source>
</evidence>